<dbReference type="EMBL" id="BSXU01006001">
    <property type="protein sequence ID" value="GMG55652.1"/>
    <property type="molecule type" value="Genomic_DNA"/>
</dbReference>
<organism evidence="2 3">
    <name type="scientific">Ambrosiozyma monospora</name>
    <name type="common">Yeast</name>
    <name type="synonym">Endomycopsis monosporus</name>
    <dbReference type="NCBI Taxonomy" id="43982"/>
    <lineage>
        <taxon>Eukaryota</taxon>
        <taxon>Fungi</taxon>
        <taxon>Dikarya</taxon>
        <taxon>Ascomycota</taxon>
        <taxon>Saccharomycotina</taxon>
        <taxon>Pichiomycetes</taxon>
        <taxon>Pichiales</taxon>
        <taxon>Pichiaceae</taxon>
        <taxon>Ambrosiozyma</taxon>
    </lineage>
</organism>
<name>A0A9W6Z6S7_AMBMO</name>
<dbReference type="AlphaFoldDB" id="A0A9W6Z6S7"/>
<evidence type="ECO:0000313" key="3">
    <source>
        <dbReference type="Proteomes" id="UP001165063"/>
    </source>
</evidence>
<accession>A0A9W6Z6S7</accession>
<sequence length="69" mass="8012">MTSTPKQHIVNGQLTLHEQEPQLMRDDREARVIHSVELENGRSLFDPVYYEKLSNHSDSASHDDRHDLS</sequence>
<reference evidence="2" key="1">
    <citation type="submission" date="2023-04" db="EMBL/GenBank/DDBJ databases">
        <title>Ambrosiozyma monospora NBRC 1965.</title>
        <authorList>
            <person name="Ichikawa N."/>
            <person name="Sato H."/>
            <person name="Tonouchi N."/>
        </authorList>
    </citation>
    <scope>NUCLEOTIDE SEQUENCE</scope>
    <source>
        <strain evidence="2">NBRC 1965</strain>
    </source>
</reference>
<dbReference type="Proteomes" id="UP001165063">
    <property type="component" value="Unassembled WGS sequence"/>
</dbReference>
<evidence type="ECO:0000313" key="2">
    <source>
        <dbReference type="EMBL" id="GMG55652.1"/>
    </source>
</evidence>
<keyword evidence="3" id="KW-1185">Reference proteome</keyword>
<protein>
    <submittedName>
        <fullName evidence="2">Unnamed protein product</fullName>
    </submittedName>
</protein>
<proteinExistence type="predicted"/>
<feature type="compositionally biased region" description="Polar residues" evidence="1">
    <location>
        <begin position="1"/>
        <end position="16"/>
    </location>
</feature>
<feature type="region of interest" description="Disordered" evidence="1">
    <location>
        <begin position="1"/>
        <end position="23"/>
    </location>
</feature>
<evidence type="ECO:0000256" key="1">
    <source>
        <dbReference type="SAM" id="MobiDB-lite"/>
    </source>
</evidence>
<gene>
    <name evidence="2" type="ORF">Amon01_000772500</name>
</gene>
<comment type="caution">
    <text evidence="2">The sequence shown here is derived from an EMBL/GenBank/DDBJ whole genome shotgun (WGS) entry which is preliminary data.</text>
</comment>